<evidence type="ECO:0000313" key="1">
    <source>
        <dbReference type="EMBL" id="QHB28154.1"/>
    </source>
</evidence>
<dbReference type="RefSeq" id="WP_159266250.1">
    <property type="nucleotide sequence ID" value="NZ_CP040324.1"/>
</dbReference>
<gene>
    <name evidence="1" type="ORF">TCK1_2808</name>
</gene>
<dbReference type="AlphaFoldDB" id="A0AAE6RCP5"/>
<sequence>MLQSFAFKNRDGLHGIFQKEGDTVHYHVANHWYPIRGCSNWSQWRQQVEGGYRKGEIDSPSAESISYYLLRYAETINHEVAELTPVSKPGFYYPRINRGNIGFNYVSDAYHLDVRAYRNIQASLDGLFDVIEPSARNFGSYGHKIRELLIIACTEVEFLLLKALTENGYTKKNRYTTSDYANCLDLFRLDQWKVELNQYPAIKTFMPFKGWDKGNATKSLPWYNAYNAVKHNRGDNIADANFEHALDAMAALHILLEAQYGRSVFDKISQRSEERSLFTTVVLPSWLPSEMSVPILRNHTSETHWVESQKYFLVNPLPSQKPEKQRKLQKS</sequence>
<dbReference type="Proteomes" id="UP000464593">
    <property type="component" value="Chromosome"/>
</dbReference>
<protein>
    <submittedName>
        <fullName evidence="1">Cyclic diguanylate phosphodiesterase</fullName>
    </submittedName>
</protein>
<name>A0AAE6RCP5_9PSED</name>
<reference evidence="1 2" key="1">
    <citation type="submission" date="2019-05" db="EMBL/GenBank/DDBJ databases">
        <title>Complete genome sequence of Pseudomonas Pseudomonas resinovorans.</title>
        <authorList>
            <person name="Chen H.-P."/>
        </authorList>
    </citation>
    <scope>NUCLEOTIDE SEQUENCE [LARGE SCALE GENOMIC DNA]</scope>
    <source>
        <strain evidence="1 2">TCU-CK1</strain>
    </source>
</reference>
<dbReference type="EMBL" id="CP040324">
    <property type="protein sequence ID" value="QHB28154.1"/>
    <property type="molecule type" value="Genomic_DNA"/>
</dbReference>
<proteinExistence type="predicted"/>
<evidence type="ECO:0000313" key="2">
    <source>
        <dbReference type="Proteomes" id="UP000464593"/>
    </source>
</evidence>
<accession>A0AAE6RCP5</accession>
<organism evidence="1 2">
    <name type="scientific">Pseudomonas monteilii</name>
    <dbReference type="NCBI Taxonomy" id="76759"/>
    <lineage>
        <taxon>Bacteria</taxon>
        <taxon>Pseudomonadati</taxon>
        <taxon>Pseudomonadota</taxon>
        <taxon>Gammaproteobacteria</taxon>
        <taxon>Pseudomonadales</taxon>
        <taxon>Pseudomonadaceae</taxon>
        <taxon>Pseudomonas</taxon>
    </lineage>
</organism>